<proteinExistence type="predicted"/>
<sequence>MRHAAKLVMALVLAAPVLPVLGEDGVLAALAVPVAMVPAAAAGSAEAGSAQQPAQGPGPDLAPGQASSPASGPVLVPALGPALSARRLDALRGGSDTPWSDMKLQGAVSGNSAVAVATGANVIADGSFSNASGLPMVIQNSGANVLIQNATIVNVQFK</sequence>
<evidence type="ECO:0000256" key="1">
    <source>
        <dbReference type="SAM" id="MobiDB-lite"/>
    </source>
</evidence>
<feature type="compositionally biased region" description="Low complexity" evidence="1">
    <location>
        <begin position="47"/>
        <end position="66"/>
    </location>
</feature>
<comment type="caution">
    <text evidence="2">The sequence shown here is derived from an EMBL/GenBank/DDBJ whole genome shotgun (WGS) entry which is preliminary data.</text>
</comment>
<organism evidence="2 3">
    <name type="scientific">Pseudoduganella aquatica</name>
    <dbReference type="NCBI Taxonomy" id="2660641"/>
    <lineage>
        <taxon>Bacteria</taxon>
        <taxon>Pseudomonadati</taxon>
        <taxon>Pseudomonadota</taxon>
        <taxon>Betaproteobacteria</taxon>
        <taxon>Burkholderiales</taxon>
        <taxon>Oxalobacteraceae</taxon>
        <taxon>Telluria group</taxon>
        <taxon>Pseudoduganella</taxon>
    </lineage>
</organism>
<evidence type="ECO:0000313" key="3">
    <source>
        <dbReference type="Proteomes" id="UP000450676"/>
    </source>
</evidence>
<keyword evidence="3" id="KW-1185">Reference proteome</keyword>
<accession>A0A7X4HF32</accession>
<dbReference type="RefSeq" id="WP_161074311.1">
    <property type="nucleotide sequence ID" value="NZ_CP086370.1"/>
</dbReference>
<gene>
    <name evidence="2" type="ORF">GTP77_22115</name>
</gene>
<dbReference type="Proteomes" id="UP000450676">
    <property type="component" value="Unassembled WGS sequence"/>
</dbReference>
<protein>
    <submittedName>
        <fullName evidence="2">Uncharacterized protein</fullName>
    </submittedName>
</protein>
<name>A0A7X4HF32_9BURK</name>
<feature type="region of interest" description="Disordered" evidence="1">
    <location>
        <begin position="47"/>
        <end position="71"/>
    </location>
</feature>
<dbReference type="AlphaFoldDB" id="A0A7X4HF32"/>
<reference evidence="2 3" key="1">
    <citation type="submission" date="2019-12" db="EMBL/GenBank/DDBJ databases">
        <title>Novel species isolated from a subtropical stream in China.</title>
        <authorList>
            <person name="Lu H."/>
        </authorList>
    </citation>
    <scope>NUCLEOTIDE SEQUENCE [LARGE SCALE GENOMIC DNA]</scope>
    <source>
        <strain evidence="2 3">FT127W</strain>
    </source>
</reference>
<dbReference type="EMBL" id="WWCU01000030">
    <property type="protein sequence ID" value="MYN10020.1"/>
    <property type="molecule type" value="Genomic_DNA"/>
</dbReference>
<evidence type="ECO:0000313" key="2">
    <source>
        <dbReference type="EMBL" id="MYN10020.1"/>
    </source>
</evidence>